<dbReference type="WormBase" id="Bm9559">
    <property type="protein sequence ID" value="BM18388"/>
    <property type="gene ID" value="WBGene00229820"/>
</dbReference>
<dbReference type="KEGG" id="bmy:BM_BM9559"/>
<protein>
    <submittedName>
        <fullName evidence="2 5">Bm9559</fullName>
    </submittedName>
</protein>
<evidence type="ECO:0000313" key="6">
    <source>
        <dbReference type="WormBase" id="Bm9559"/>
    </source>
</evidence>
<accession>A0A0J9XSN9</accession>
<accession>A0A4E9EYF9</accession>
<dbReference type="OrthoDB" id="5871186at2759"/>
<evidence type="ECO:0000313" key="5">
    <source>
        <dbReference type="WBParaSite" id="Bm9559.1"/>
    </source>
</evidence>
<dbReference type="AlphaFoldDB" id="A0A0J9XSN9"/>
<dbReference type="WBParaSite" id="Bm9559.1">
    <property type="protein sequence ID" value="Bm9559.1"/>
    <property type="gene ID" value="WBGene00229820"/>
</dbReference>
<dbReference type="GeneID" id="6101506"/>
<evidence type="ECO:0000313" key="3">
    <source>
        <dbReference type="EMBL" id="VIO88910.1"/>
    </source>
</evidence>
<dbReference type="RefSeq" id="XP_001898062.1">
    <property type="nucleotide sequence ID" value="XM_001898027.1"/>
</dbReference>
<feature type="compositionally biased region" description="Polar residues" evidence="1">
    <location>
        <begin position="90"/>
        <end position="100"/>
    </location>
</feature>
<dbReference type="EMBL" id="LN856924">
    <property type="protein sequence ID" value="CDP94398.1"/>
    <property type="molecule type" value="Genomic_DNA"/>
</dbReference>
<reference evidence="5" key="4">
    <citation type="submission" date="2019-12" db="UniProtKB">
        <authorList>
            <consortium name="WormBaseParasite"/>
        </authorList>
    </citation>
    <scope>IDENTIFICATION</scope>
</reference>
<evidence type="ECO:0000313" key="2">
    <source>
        <dbReference type="EMBL" id="CDP94398.1"/>
    </source>
</evidence>
<sequence>MRTINVRCNWDEINEVCRDQLLMKRELRASASSLKQINLTKYRVMKNGAENSSSKNIKPEKSLKKAALLDTTREEVSDLASIREPEAQSPVKSGTVAMTG</sequence>
<reference evidence="2" key="2">
    <citation type="submission" date="2012-12" db="EMBL/GenBank/DDBJ databases">
        <authorList>
            <person name="Gao Y.W."/>
            <person name="Fan S.T."/>
            <person name="Sun H.T."/>
            <person name="Wang Z."/>
            <person name="Gao X.L."/>
            <person name="Li Y.G."/>
            <person name="Wang T.C."/>
            <person name="Zhang K."/>
            <person name="Xu W.W."/>
            <person name="Yu Z.J."/>
            <person name="Xia X.Z."/>
        </authorList>
    </citation>
    <scope>NUCLEOTIDE SEQUENCE</scope>
    <source>
        <strain evidence="2">FR3</strain>
    </source>
</reference>
<name>A0A0J9XSN9_BRUMA</name>
<feature type="compositionally biased region" description="Basic and acidic residues" evidence="1">
    <location>
        <begin position="77"/>
        <end position="86"/>
    </location>
</feature>
<dbReference type="EMBL" id="CAAKNF010000196">
    <property type="protein sequence ID" value="VIO88910.1"/>
    <property type="molecule type" value="Genomic_DNA"/>
</dbReference>
<dbReference type="CTD" id="6101506"/>
<feature type="region of interest" description="Disordered" evidence="1">
    <location>
        <begin position="77"/>
        <end position="100"/>
    </location>
</feature>
<evidence type="ECO:0000256" key="1">
    <source>
        <dbReference type="SAM" id="MobiDB-lite"/>
    </source>
</evidence>
<evidence type="ECO:0000313" key="4">
    <source>
        <dbReference type="Proteomes" id="UP000006672"/>
    </source>
</evidence>
<dbReference type="Proteomes" id="UP000006672">
    <property type="component" value="Unassembled WGS sequence"/>
</dbReference>
<reference evidence="3" key="3">
    <citation type="submission" date="2019-04" db="EMBL/GenBank/DDBJ databases">
        <authorList>
            <person name="Howe K."/>
            <person name="Paulini M."/>
            <person name="Williams G."/>
        </authorList>
    </citation>
    <scope>NUCLEOTIDE SEQUENCE [LARGE SCALE GENOMIC DNA]</scope>
    <source>
        <strain evidence="3">FR3</strain>
    </source>
</reference>
<gene>
    <name evidence="2 5 6" type="ORF">Bm9559</name>
    <name evidence="3" type="ORF">BM_BM9559</name>
    <name evidence="2" type="ORF">BM_Bm9559</name>
</gene>
<proteinExistence type="predicted"/>
<dbReference type="OMA" id="INVRCNW"/>
<reference evidence="2 4" key="1">
    <citation type="journal article" date="2007" name="Science">
        <title>Draft genome of the filarial nematode parasite Brugia malayi.</title>
        <authorList>
            <person name="Ghedin E."/>
            <person name="Wang S."/>
            <person name="Spiro D."/>
            <person name="Caler E."/>
            <person name="Zhao Q."/>
            <person name="Crabtree J."/>
            <person name="Allen J.E."/>
            <person name="Delcher A.L."/>
            <person name="Guiliano D.B."/>
            <person name="Miranda-Saavedra D."/>
            <person name="Angiuoli S.V."/>
            <person name="Creasy T."/>
            <person name="Amedeo P."/>
            <person name="Haas B."/>
            <person name="El-Sayed N.M."/>
            <person name="Wortman J.R."/>
            <person name="Feldblyum T."/>
            <person name="Tallon L."/>
            <person name="Schatz M."/>
            <person name="Shumway M."/>
            <person name="Koo H."/>
            <person name="Salzberg S.L."/>
            <person name="Schobel S."/>
            <person name="Pertea M."/>
            <person name="Pop M."/>
            <person name="White O."/>
            <person name="Barton G.J."/>
            <person name="Carlow C.K."/>
            <person name="Crawford M.J."/>
            <person name="Daub J."/>
            <person name="Dimmic M.W."/>
            <person name="Estes C.F."/>
            <person name="Foster J.M."/>
            <person name="Ganatra M."/>
            <person name="Gregory W.F."/>
            <person name="Johnson N.M."/>
            <person name="Jin J."/>
            <person name="Komuniecki R."/>
            <person name="Korf I."/>
            <person name="Kumar S."/>
            <person name="Laney S."/>
            <person name="Li B.W."/>
            <person name="Li W."/>
            <person name="Lindblom T.H."/>
            <person name="Lustigman S."/>
            <person name="Ma D."/>
            <person name="Maina C.V."/>
            <person name="Martin D.M."/>
            <person name="McCarter J.P."/>
            <person name="McReynolds L."/>
            <person name="Mitreva M."/>
            <person name="Nutman T.B."/>
            <person name="Parkinson J."/>
            <person name="Peregrin-Alvarez J.M."/>
            <person name="Poole C."/>
            <person name="Ren Q."/>
            <person name="Saunders L."/>
            <person name="Sluder A.E."/>
            <person name="Smith K."/>
            <person name="Stanke M."/>
            <person name="Unnasch T.R."/>
            <person name="Ware J."/>
            <person name="Wei A.D."/>
            <person name="Weil G."/>
            <person name="Williams D.J."/>
            <person name="Zhang Y."/>
            <person name="Williams S.A."/>
            <person name="Fraser-Liggett C."/>
            <person name="Slatko B."/>
            <person name="Blaxter M.L."/>
            <person name="Scott A.L."/>
        </authorList>
    </citation>
    <scope>NUCLEOTIDE SEQUENCE</scope>
    <source>
        <strain evidence="2 4">FR3</strain>
    </source>
</reference>
<keyword evidence="4" id="KW-1185">Reference proteome</keyword>
<organism evidence="2">
    <name type="scientific">Brugia malayi</name>
    <name type="common">Filarial nematode worm</name>
    <dbReference type="NCBI Taxonomy" id="6279"/>
    <lineage>
        <taxon>Eukaryota</taxon>
        <taxon>Metazoa</taxon>
        <taxon>Ecdysozoa</taxon>
        <taxon>Nematoda</taxon>
        <taxon>Chromadorea</taxon>
        <taxon>Rhabditida</taxon>
        <taxon>Spirurina</taxon>
        <taxon>Spiruromorpha</taxon>
        <taxon>Filarioidea</taxon>
        <taxon>Onchocercidae</taxon>
        <taxon>Brugia</taxon>
    </lineage>
</organism>